<organism evidence="2 3">
    <name type="scientific">Sporothrix curviconia</name>
    <dbReference type="NCBI Taxonomy" id="1260050"/>
    <lineage>
        <taxon>Eukaryota</taxon>
        <taxon>Fungi</taxon>
        <taxon>Dikarya</taxon>
        <taxon>Ascomycota</taxon>
        <taxon>Pezizomycotina</taxon>
        <taxon>Sordariomycetes</taxon>
        <taxon>Sordariomycetidae</taxon>
        <taxon>Ophiostomatales</taxon>
        <taxon>Ophiostomataceae</taxon>
        <taxon>Sporothrix</taxon>
    </lineage>
</organism>
<keyword evidence="3" id="KW-1185">Reference proteome</keyword>
<evidence type="ECO:0000313" key="3">
    <source>
        <dbReference type="Proteomes" id="UP001642405"/>
    </source>
</evidence>
<dbReference type="Proteomes" id="UP001642405">
    <property type="component" value="Unassembled WGS sequence"/>
</dbReference>
<protein>
    <submittedName>
        <fullName evidence="2">Uncharacterized protein</fullName>
    </submittedName>
</protein>
<proteinExistence type="predicted"/>
<dbReference type="PANTHER" id="PTHR21521:SF0">
    <property type="entry name" value="AMUN, ISOFORM A"/>
    <property type="match status" value="1"/>
</dbReference>
<feature type="region of interest" description="Disordered" evidence="1">
    <location>
        <begin position="226"/>
        <end position="262"/>
    </location>
</feature>
<gene>
    <name evidence="2" type="ORF">SCUCBS95973_002501</name>
</gene>
<reference evidence="2 3" key="1">
    <citation type="submission" date="2024-01" db="EMBL/GenBank/DDBJ databases">
        <authorList>
            <person name="Allen C."/>
            <person name="Tagirdzhanova G."/>
        </authorList>
    </citation>
    <scope>NUCLEOTIDE SEQUENCE [LARGE SCALE GENOMIC DNA]</scope>
</reference>
<evidence type="ECO:0000256" key="1">
    <source>
        <dbReference type="SAM" id="MobiDB-lite"/>
    </source>
</evidence>
<evidence type="ECO:0000313" key="2">
    <source>
        <dbReference type="EMBL" id="CAK7215515.1"/>
    </source>
</evidence>
<sequence length="262" mass="27898">MGSSTPSPASITPGAFGALLARYPSVIAAVSQAKGAKPGQETLVQLDTFRYTEAPATFSRTAGRAMTKPDVVKLVEWKLRHGKFRPTLMKLVESNSPEAVEELAKEAVSKYRSKVAETKGGVRLAGHVEAALAAIKVLSAMKGIGPATASLLAAVHFPKECIFFGDEAYAWLAGGPSHAAPSKYNIKEYEGVARGMVQLLQRLPGEYGAQDVEQVAYVLMYDKKQPAANQSRNGKKRKEPPTDAAAVSSGGGVRRSSRHKSS</sequence>
<dbReference type="PANTHER" id="PTHR21521">
    <property type="entry name" value="AMUN, ISOFORM A"/>
    <property type="match status" value="1"/>
</dbReference>
<name>A0ABP0B7I3_9PEZI</name>
<dbReference type="EMBL" id="CAWUHB010000010">
    <property type="protein sequence ID" value="CAK7215515.1"/>
    <property type="molecule type" value="Genomic_DNA"/>
</dbReference>
<accession>A0ABP0B7I3</accession>
<comment type="caution">
    <text evidence="2">The sequence shown here is derived from an EMBL/GenBank/DDBJ whole genome shotgun (WGS) entry which is preliminary data.</text>
</comment>